<name>A0A1G4UQJ7_9HYPH</name>
<gene>
    <name evidence="2" type="ORF">SAMN05660859_0143</name>
</gene>
<dbReference type="AlphaFoldDB" id="A0A1G4UQJ7"/>
<protein>
    <submittedName>
        <fullName evidence="2">Uncharacterized protein</fullName>
    </submittedName>
</protein>
<dbReference type="Proteomes" id="UP000198889">
    <property type="component" value="Unassembled WGS sequence"/>
</dbReference>
<organism evidence="2 3">
    <name type="scientific">Ancylobacter rudongensis</name>
    <dbReference type="NCBI Taxonomy" id="177413"/>
    <lineage>
        <taxon>Bacteria</taxon>
        <taxon>Pseudomonadati</taxon>
        <taxon>Pseudomonadota</taxon>
        <taxon>Alphaproteobacteria</taxon>
        <taxon>Hyphomicrobiales</taxon>
        <taxon>Xanthobacteraceae</taxon>
        <taxon>Ancylobacter</taxon>
    </lineage>
</organism>
<sequence length="141" mass="15637">MSDEKAFTGPPMHPDDKRALKRFMTGQIQNILANEYGVGGSKRLKSIVEDAVRAEVARRTKFMEEPAFLERMAGALVTGYRTGKNREDAAKLMAQIAREEMKLAIKEVVGEAASRLHITLSIEAPPPAPDEPPKPDNFARF</sequence>
<evidence type="ECO:0000313" key="2">
    <source>
        <dbReference type="EMBL" id="SCW95902.1"/>
    </source>
</evidence>
<evidence type="ECO:0000256" key="1">
    <source>
        <dbReference type="SAM" id="MobiDB-lite"/>
    </source>
</evidence>
<dbReference type="RefSeq" id="WP_091444314.1">
    <property type="nucleotide sequence ID" value="NZ_FMTP01000010.1"/>
</dbReference>
<evidence type="ECO:0000313" key="3">
    <source>
        <dbReference type="Proteomes" id="UP000198889"/>
    </source>
</evidence>
<reference evidence="3" key="1">
    <citation type="submission" date="2016-10" db="EMBL/GenBank/DDBJ databases">
        <authorList>
            <person name="Varghese N."/>
            <person name="Submissions S."/>
        </authorList>
    </citation>
    <scope>NUCLEOTIDE SEQUENCE [LARGE SCALE GENOMIC DNA]</scope>
    <source>
        <strain evidence="3">CGMCC 1.1761</strain>
    </source>
</reference>
<dbReference type="EMBL" id="FMTP01000010">
    <property type="protein sequence ID" value="SCW95902.1"/>
    <property type="molecule type" value="Genomic_DNA"/>
</dbReference>
<keyword evidence="3" id="KW-1185">Reference proteome</keyword>
<dbReference type="STRING" id="177413.SAMN05660859_0143"/>
<proteinExistence type="predicted"/>
<feature type="compositionally biased region" description="Basic and acidic residues" evidence="1">
    <location>
        <begin position="131"/>
        <end position="141"/>
    </location>
</feature>
<feature type="region of interest" description="Disordered" evidence="1">
    <location>
        <begin position="121"/>
        <end position="141"/>
    </location>
</feature>
<accession>A0A1G4UQJ7</accession>